<proteinExistence type="predicted"/>
<gene>
    <name evidence="2" type="ORF">EVAR_62094_1</name>
</gene>
<evidence type="ECO:0000313" key="3">
    <source>
        <dbReference type="Proteomes" id="UP000299102"/>
    </source>
</evidence>
<protein>
    <submittedName>
        <fullName evidence="2">Uncharacterized protein</fullName>
    </submittedName>
</protein>
<keyword evidence="3" id="KW-1185">Reference proteome</keyword>
<accession>A0A4C1Z1Y2</accession>
<feature type="compositionally biased region" description="Low complexity" evidence="1">
    <location>
        <begin position="347"/>
        <end position="356"/>
    </location>
</feature>
<dbReference type="AlphaFoldDB" id="A0A4C1Z1Y2"/>
<organism evidence="2 3">
    <name type="scientific">Eumeta variegata</name>
    <name type="common">Bagworm moth</name>
    <name type="synonym">Eumeta japonica</name>
    <dbReference type="NCBI Taxonomy" id="151549"/>
    <lineage>
        <taxon>Eukaryota</taxon>
        <taxon>Metazoa</taxon>
        <taxon>Ecdysozoa</taxon>
        <taxon>Arthropoda</taxon>
        <taxon>Hexapoda</taxon>
        <taxon>Insecta</taxon>
        <taxon>Pterygota</taxon>
        <taxon>Neoptera</taxon>
        <taxon>Endopterygota</taxon>
        <taxon>Lepidoptera</taxon>
        <taxon>Glossata</taxon>
        <taxon>Ditrysia</taxon>
        <taxon>Tineoidea</taxon>
        <taxon>Psychidae</taxon>
        <taxon>Oiketicinae</taxon>
        <taxon>Eumeta</taxon>
    </lineage>
</organism>
<sequence>MTTSELTDDSSSHIENQSLRASENALGRRSWTLSPHCLFDRRACVYDVIKKINNENATHGMLPFQLGITGIQRTGNIIGGPSTTANRQVEVGRFESIRIKLLIKQINGSRGGWTRRAACAGPLCYGGAREAFKATAGLYTLYAANVRTKHIFLLRTTRYSPSGAVTSGLLGDRIADGIILYDRDITEITDRTTIEVSSRCAHRSYGFDTTTIVVYATSHRVALTPFPSRGSRDRVHSRAGAEVAHAGRRGTLPPAGYIWRVTGRIRRTRCFFIILHNGRIVSDTYLQTKPQTALSYVEVGLGQGVETTGSHKLEPSTMRRRLRVNNTEDRRPNRYHTDPLPDRRLPTAAGANANTTRGIDGLIDGRAFRSTVRVV</sequence>
<evidence type="ECO:0000256" key="1">
    <source>
        <dbReference type="SAM" id="MobiDB-lite"/>
    </source>
</evidence>
<name>A0A4C1Z1Y2_EUMVA</name>
<evidence type="ECO:0000313" key="2">
    <source>
        <dbReference type="EMBL" id="GBP81054.1"/>
    </source>
</evidence>
<feature type="compositionally biased region" description="Basic and acidic residues" evidence="1">
    <location>
        <begin position="326"/>
        <end position="345"/>
    </location>
</feature>
<dbReference type="Proteomes" id="UP000299102">
    <property type="component" value="Unassembled WGS sequence"/>
</dbReference>
<feature type="region of interest" description="Disordered" evidence="1">
    <location>
        <begin position="324"/>
        <end position="356"/>
    </location>
</feature>
<reference evidence="2 3" key="1">
    <citation type="journal article" date="2019" name="Commun. Biol.">
        <title>The bagworm genome reveals a unique fibroin gene that provides high tensile strength.</title>
        <authorList>
            <person name="Kono N."/>
            <person name="Nakamura H."/>
            <person name="Ohtoshi R."/>
            <person name="Tomita M."/>
            <person name="Numata K."/>
            <person name="Arakawa K."/>
        </authorList>
    </citation>
    <scope>NUCLEOTIDE SEQUENCE [LARGE SCALE GENOMIC DNA]</scope>
</reference>
<comment type="caution">
    <text evidence="2">The sequence shown here is derived from an EMBL/GenBank/DDBJ whole genome shotgun (WGS) entry which is preliminary data.</text>
</comment>
<dbReference type="EMBL" id="BGZK01001494">
    <property type="protein sequence ID" value="GBP81054.1"/>
    <property type="molecule type" value="Genomic_DNA"/>
</dbReference>